<evidence type="ECO:0000256" key="3">
    <source>
        <dbReference type="ARBA" id="ARBA00012961"/>
    </source>
</evidence>
<accession>U2REA1</accession>
<organism evidence="14 15">
    <name type="scientific">Propionibacterium acidifaciens F0233</name>
    <dbReference type="NCBI Taxonomy" id="553198"/>
    <lineage>
        <taxon>Bacteria</taxon>
        <taxon>Bacillati</taxon>
        <taxon>Actinomycetota</taxon>
        <taxon>Actinomycetes</taxon>
        <taxon>Propionibacteriales</taxon>
        <taxon>Propionibacteriaceae</taxon>
        <taxon>Propionibacterium</taxon>
    </lineage>
</organism>
<dbReference type="InterPro" id="IPR020590">
    <property type="entry name" value="Guanylate_kinase_CS"/>
</dbReference>
<evidence type="ECO:0000256" key="4">
    <source>
        <dbReference type="ARBA" id="ARBA00016296"/>
    </source>
</evidence>
<dbReference type="PROSITE" id="PS00856">
    <property type="entry name" value="GUANYLATE_KINASE_1"/>
    <property type="match status" value="1"/>
</dbReference>
<keyword evidence="15" id="KW-1185">Reference proteome</keyword>
<comment type="catalytic activity">
    <reaction evidence="10 11">
        <text>GMP + ATP = GDP + ADP</text>
        <dbReference type="Rhea" id="RHEA:20780"/>
        <dbReference type="ChEBI" id="CHEBI:30616"/>
        <dbReference type="ChEBI" id="CHEBI:58115"/>
        <dbReference type="ChEBI" id="CHEBI:58189"/>
        <dbReference type="ChEBI" id="CHEBI:456216"/>
        <dbReference type="EC" id="2.7.4.8"/>
    </reaction>
</comment>
<reference evidence="14" key="1">
    <citation type="submission" date="2013-08" db="EMBL/GenBank/DDBJ databases">
        <authorList>
            <person name="Durkin A.S."/>
            <person name="Haft D.R."/>
            <person name="McCorrison J."/>
            <person name="Torralba M."/>
            <person name="Gillis M."/>
            <person name="Haft D.H."/>
            <person name="Methe B."/>
            <person name="Sutton G."/>
            <person name="Nelson K.E."/>
        </authorList>
    </citation>
    <scope>NUCLEOTIDE SEQUENCE [LARGE SCALE GENOMIC DNA]</scope>
    <source>
        <strain evidence="14">F0233</strain>
    </source>
</reference>
<dbReference type="AlphaFoldDB" id="U2REA1"/>
<dbReference type="InterPro" id="IPR008145">
    <property type="entry name" value="GK/Ca_channel_bsu"/>
</dbReference>
<dbReference type="SUPFAM" id="SSF52540">
    <property type="entry name" value="P-loop containing nucleoside triphosphate hydrolases"/>
    <property type="match status" value="1"/>
</dbReference>
<dbReference type="GO" id="GO:0005829">
    <property type="term" value="C:cytosol"/>
    <property type="evidence" value="ECO:0007669"/>
    <property type="project" value="TreeGrafter"/>
</dbReference>
<dbReference type="InterPro" id="IPR008144">
    <property type="entry name" value="Guanylate_kin-like_dom"/>
</dbReference>
<dbReference type="InterPro" id="IPR017665">
    <property type="entry name" value="Guanylate_kinase"/>
</dbReference>
<keyword evidence="7 11" id="KW-0418">Kinase</keyword>
<name>U2REA1_9ACTN</name>
<dbReference type="EC" id="2.7.4.8" evidence="3 11"/>
<dbReference type="Proteomes" id="UP000017052">
    <property type="component" value="Unassembled WGS sequence"/>
</dbReference>
<dbReference type="PANTHER" id="PTHR23117">
    <property type="entry name" value="GUANYLATE KINASE-RELATED"/>
    <property type="match status" value="1"/>
</dbReference>
<dbReference type="PANTHER" id="PTHR23117:SF13">
    <property type="entry name" value="GUANYLATE KINASE"/>
    <property type="match status" value="1"/>
</dbReference>
<gene>
    <name evidence="11 14" type="primary">gmk</name>
    <name evidence="14" type="ORF">HMPREF0682_1768</name>
</gene>
<feature type="domain" description="Guanylate kinase-like" evidence="13">
    <location>
        <begin position="24"/>
        <end position="203"/>
    </location>
</feature>
<evidence type="ECO:0000313" key="14">
    <source>
        <dbReference type="EMBL" id="ERK49062.1"/>
    </source>
</evidence>
<comment type="caution">
    <text evidence="14">The sequence shown here is derived from an EMBL/GenBank/DDBJ whole genome shotgun (WGS) entry which is preliminary data.</text>
</comment>
<evidence type="ECO:0000256" key="5">
    <source>
        <dbReference type="ARBA" id="ARBA00022679"/>
    </source>
</evidence>
<dbReference type="GO" id="GO:0005524">
    <property type="term" value="F:ATP binding"/>
    <property type="evidence" value="ECO:0007669"/>
    <property type="project" value="UniProtKB-UniRule"/>
</dbReference>
<dbReference type="GeneID" id="95361064"/>
<evidence type="ECO:0000256" key="1">
    <source>
        <dbReference type="ARBA" id="ARBA00003531"/>
    </source>
</evidence>
<proteinExistence type="inferred from homology"/>
<evidence type="ECO:0000256" key="6">
    <source>
        <dbReference type="ARBA" id="ARBA00022741"/>
    </source>
</evidence>
<comment type="similarity">
    <text evidence="2 11">Belongs to the guanylate kinase family.</text>
</comment>
<keyword evidence="11" id="KW-0963">Cytoplasm</keyword>
<dbReference type="CDD" id="cd00071">
    <property type="entry name" value="GMPK"/>
    <property type="match status" value="1"/>
</dbReference>
<dbReference type="RefSeq" id="WP_021798923.1">
    <property type="nucleotide sequence ID" value="NZ_ACVN02000332.1"/>
</dbReference>
<dbReference type="Gene3D" id="3.30.63.10">
    <property type="entry name" value="Guanylate Kinase phosphate binding domain"/>
    <property type="match status" value="1"/>
</dbReference>
<dbReference type="PROSITE" id="PS50052">
    <property type="entry name" value="GUANYLATE_KINASE_2"/>
    <property type="match status" value="1"/>
</dbReference>
<dbReference type="GO" id="GO:0004385">
    <property type="term" value="F:GMP kinase activity"/>
    <property type="evidence" value="ECO:0007669"/>
    <property type="project" value="UniProtKB-UniRule"/>
</dbReference>
<keyword evidence="5 11" id="KW-0808">Transferase</keyword>
<dbReference type="Gene3D" id="3.40.50.300">
    <property type="entry name" value="P-loop containing nucleotide triphosphate hydrolases"/>
    <property type="match status" value="1"/>
</dbReference>
<dbReference type="FunFam" id="3.30.63.10:FF:000002">
    <property type="entry name" value="Guanylate kinase 1"/>
    <property type="match status" value="1"/>
</dbReference>
<feature type="region of interest" description="Disordered" evidence="12">
    <location>
        <begin position="1"/>
        <end position="22"/>
    </location>
</feature>
<keyword evidence="6 11" id="KW-0547">Nucleotide-binding</keyword>
<evidence type="ECO:0000256" key="9">
    <source>
        <dbReference type="ARBA" id="ARBA00030128"/>
    </source>
</evidence>
<dbReference type="InterPro" id="IPR027417">
    <property type="entry name" value="P-loop_NTPase"/>
</dbReference>
<dbReference type="Pfam" id="PF00625">
    <property type="entry name" value="Guanylate_kin"/>
    <property type="match status" value="1"/>
</dbReference>
<evidence type="ECO:0000256" key="7">
    <source>
        <dbReference type="ARBA" id="ARBA00022777"/>
    </source>
</evidence>
<evidence type="ECO:0000313" key="15">
    <source>
        <dbReference type="Proteomes" id="UP000017052"/>
    </source>
</evidence>
<evidence type="ECO:0000256" key="2">
    <source>
        <dbReference type="ARBA" id="ARBA00005790"/>
    </source>
</evidence>
<comment type="function">
    <text evidence="1 11">Essential for recycling GMP and indirectly, cGMP.</text>
</comment>
<dbReference type="HAMAP" id="MF_00328">
    <property type="entry name" value="Guanylate_kinase"/>
    <property type="match status" value="1"/>
</dbReference>
<sequence length="204" mass="22517">MGEQRSVAGATPHEPGGRIGAARPGVYVISGPTAVGKGTVCGRLKALHPEIFVSVSATTRNPRPGETDGSAYWFVTDEEFDRLIAEDGLLEWAVVHGTHRYGTPRRPVEEAVAAGRTVILEIDLQGARQVRGSYPMATHIFLAPPSWDELVHRLEDRGTETPEQQQRRLRTAARELEARSEFDEVVVNGELDETVDRLVQLMRL</sequence>
<keyword evidence="8 11" id="KW-0067">ATP-binding</keyword>
<evidence type="ECO:0000256" key="10">
    <source>
        <dbReference type="ARBA" id="ARBA00048594"/>
    </source>
</evidence>
<dbReference type="EMBL" id="ACVN02000332">
    <property type="protein sequence ID" value="ERK49062.1"/>
    <property type="molecule type" value="Genomic_DNA"/>
</dbReference>
<evidence type="ECO:0000256" key="8">
    <source>
        <dbReference type="ARBA" id="ARBA00022840"/>
    </source>
</evidence>
<dbReference type="OrthoDB" id="9808150at2"/>
<evidence type="ECO:0000256" key="12">
    <source>
        <dbReference type="SAM" id="MobiDB-lite"/>
    </source>
</evidence>
<evidence type="ECO:0000256" key="11">
    <source>
        <dbReference type="HAMAP-Rule" id="MF_00328"/>
    </source>
</evidence>
<protein>
    <recommendedName>
        <fullName evidence="4 11">Guanylate kinase</fullName>
        <ecNumber evidence="3 11">2.7.4.8</ecNumber>
    </recommendedName>
    <alternativeName>
        <fullName evidence="9 11">GMP kinase</fullName>
    </alternativeName>
</protein>
<evidence type="ECO:0000259" key="13">
    <source>
        <dbReference type="PROSITE" id="PS50052"/>
    </source>
</evidence>
<comment type="subcellular location">
    <subcellularLocation>
        <location evidence="11">Cytoplasm</location>
    </subcellularLocation>
</comment>
<dbReference type="NCBIfam" id="TIGR03263">
    <property type="entry name" value="guanyl_kin"/>
    <property type="match status" value="1"/>
</dbReference>
<dbReference type="SMART" id="SM00072">
    <property type="entry name" value="GuKc"/>
    <property type="match status" value="1"/>
</dbReference>
<feature type="binding site" evidence="11">
    <location>
        <begin position="31"/>
        <end position="38"/>
    </location>
    <ligand>
        <name>ATP</name>
        <dbReference type="ChEBI" id="CHEBI:30616"/>
    </ligand>
</feature>